<evidence type="ECO:0000313" key="1">
    <source>
        <dbReference type="EMBL" id="WOG84196.1"/>
    </source>
</evidence>
<gene>
    <name evidence="1" type="ORF">DCAR_0103377</name>
</gene>
<sequence>MLVDTHTKVDDHVFSVLLDGREVVSYQKNGEGEVVRMKVFVKRDKLEKVLQAMRANLGQSSVNASILPSSLSSEECINAMKRRRILRGTPVKLSFHYCSSWRPALSSIPE</sequence>
<name>A0A166HYC5_DAUCS</name>
<dbReference type="EMBL" id="CP093343">
    <property type="protein sequence ID" value="WOG84196.1"/>
    <property type="molecule type" value="Genomic_DNA"/>
</dbReference>
<organism evidence="1 2">
    <name type="scientific">Daucus carota subsp. sativus</name>
    <name type="common">Carrot</name>
    <dbReference type="NCBI Taxonomy" id="79200"/>
    <lineage>
        <taxon>Eukaryota</taxon>
        <taxon>Viridiplantae</taxon>
        <taxon>Streptophyta</taxon>
        <taxon>Embryophyta</taxon>
        <taxon>Tracheophyta</taxon>
        <taxon>Spermatophyta</taxon>
        <taxon>Magnoliopsida</taxon>
        <taxon>eudicotyledons</taxon>
        <taxon>Gunneridae</taxon>
        <taxon>Pentapetalae</taxon>
        <taxon>asterids</taxon>
        <taxon>campanulids</taxon>
        <taxon>Apiales</taxon>
        <taxon>Apiaceae</taxon>
        <taxon>Apioideae</taxon>
        <taxon>Scandiceae</taxon>
        <taxon>Daucinae</taxon>
        <taxon>Daucus</taxon>
        <taxon>Daucus sect. Daucus</taxon>
    </lineage>
</organism>
<accession>A0A166HYC5</accession>
<reference evidence="1" key="1">
    <citation type="journal article" date="2016" name="Nat. Genet.">
        <title>A high-quality carrot genome assembly provides new insights into carotenoid accumulation and asterid genome evolution.</title>
        <authorList>
            <person name="Iorizzo M."/>
            <person name="Ellison S."/>
            <person name="Senalik D."/>
            <person name="Zeng P."/>
            <person name="Satapoomin P."/>
            <person name="Huang J."/>
            <person name="Bowman M."/>
            <person name="Iovene M."/>
            <person name="Sanseverino W."/>
            <person name="Cavagnaro P."/>
            <person name="Yildiz M."/>
            <person name="Macko-Podgorni A."/>
            <person name="Moranska E."/>
            <person name="Grzebelus E."/>
            <person name="Grzebelus D."/>
            <person name="Ashrafi H."/>
            <person name="Zheng Z."/>
            <person name="Cheng S."/>
            <person name="Spooner D."/>
            <person name="Van Deynze A."/>
            <person name="Simon P."/>
        </authorList>
    </citation>
    <scope>NUCLEOTIDE SEQUENCE</scope>
    <source>
        <tissue evidence="1">Leaf</tissue>
    </source>
</reference>
<evidence type="ECO:0000313" key="2">
    <source>
        <dbReference type="Proteomes" id="UP000077755"/>
    </source>
</evidence>
<reference evidence="1" key="2">
    <citation type="submission" date="2022-03" db="EMBL/GenBank/DDBJ databases">
        <title>Draft title - Genomic analysis of global carrot germplasm unveils the trajectory of domestication and the origin of high carotenoid orange carrot.</title>
        <authorList>
            <person name="Iorizzo M."/>
            <person name="Ellison S."/>
            <person name="Senalik D."/>
            <person name="Macko-Podgorni A."/>
            <person name="Grzebelus D."/>
            <person name="Bostan H."/>
            <person name="Rolling W."/>
            <person name="Curaba J."/>
            <person name="Simon P."/>
        </authorList>
    </citation>
    <scope>NUCLEOTIDE SEQUENCE</scope>
    <source>
        <tissue evidence="1">Leaf</tissue>
    </source>
</reference>
<dbReference type="Gramene" id="KZN10538">
    <property type="protein sequence ID" value="KZN10538"/>
    <property type="gene ID" value="DCAR_003194"/>
</dbReference>
<dbReference type="Proteomes" id="UP000077755">
    <property type="component" value="Chromosome 1"/>
</dbReference>
<protein>
    <submittedName>
        <fullName evidence="1">Uncharacterized protein</fullName>
    </submittedName>
</protein>
<dbReference type="AlphaFoldDB" id="A0A166HYC5"/>
<keyword evidence="2" id="KW-1185">Reference proteome</keyword>
<proteinExistence type="predicted"/>